<dbReference type="InterPro" id="IPR011701">
    <property type="entry name" value="MFS"/>
</dbReference>
<feature type="transmembrane region" description="Helical" evidence="5">
    <location>
        <begin position="324"/>
        <end position="343"/>
    </location>
</feature>
<dbReference type="GO" id="GO:0016020">
    <property type="term" value="C:membrane"/>
    <property type="evidence" value="ECO:0007669"/>
    <property type="project" value="UniProtKB-SubCell"/>
</dbReference>
<comment type="caution">
    <text evidence="6">The sequence shown here is derived from an EMBL/GenBank/DDBJ whole genome shotgun (WGS) entry which is preliminary data.</text>
</comment>
<keyword evidence="2 5" id="KW-0812">Transmembrane</keyword>
<evidence type="ECO:0000313" key="7">
    <source>
        <dbReference type="Proteomes" id="UP000674234"/>
    </source>
</evidence>
<dbReference type="Gene3D" id="1.20.1250.20">
    <property type="entry name" value="MFS general substrate transporter like domains"/>
    <property type="match status" value="1"/>
</dbReference>
<feature type="transmembrane region" description="Helical" evidence="5">
    <location>
        <begin position="70"/>
        <end position="87"/>
    </location>
</feature>
<feature type="transmembrane region" description="Helical" evidence="5">
    <location>
        <begin position="232"/>
        <end position="254"/>
    </location>
</feature>
<dbReference type="InterPro" id="IPR036259">
    <property type="entry name" value="MFS_trans_sf"/>
</dbReference>
<feature type="transmembrane region" description="Helical" evidence="5">
    <location>
        <begin position="200"/>
        <end position="226"/>
    </location>
</feature>
<dbReference type="CDD" id="cd17393">
    <property type="entry name" value="MFS_MosC_like"/>
    <property type="match status" value="1"/>
</dbReference>
<dbReference type="InterPro" id="IPR051788">
    <property type="entry name" value="MFS_Transporter"/>
</dbReference>
<dbReference type="EMBL" id="JAFCNB010000006">
    <property type="protein sequence ID" value="MBP2704736.1"/>
    <property type="molecule type" value="Genomic_DNA"/>
</dbReference>
<keyword evidence="3 5" id="KW-1133">Transmembrane helix</keyword>
<accession>A0A940WPH3</accession>
<feature type="transmembrane region" description="Helical" evidence="5">
    <location>
        <begin position="134"/>
        <end position="153"/>
    </location>
</feature>
<dbReference type="GO" id="GO:0022857">
    <property type="term" value="F:transmembrane transporter activity"/>
    <property type="evidence" value="ECO:0007669"/>
    <property type="project" value="InterPro"/>
</dbReference>
<dbReference type="PANTHER" id="PTHR23514:SF13">
    <property type="entry name" value="INNER MEMBRANE PROTEIN YBJJ"/>
    <property type="match status" value="1"/>
</dbReference>
<organism evidence="6 7">
    <name type="scientific">Microbispora oryzae</name>
    <dbReference type="NCBI Taxonomy" id="2806554"/>
    <lineage>
        <taxon>Bacteria</taxon>
        <taxon>Bacillati</taxon>
        <taxon>Actinomycetota</taxon>
        <taxon>Actinomycetes</taxon>
        <taxon>Streptosporangiales</taxon>
        <taxon>Streptosporangiaceae</taxon>
        <taxon>Microbispora</taxon>
    </lineage>
</organism>
<dbReference type="Pfam" id="PF07690">
    <property type="entry name" value="MFS_1"/>
    <property type="match status" value="1"/>
</dbReference>
<feature type="transmembrane region" description="Helical" evidence="5">
    <location>
        <begin position="159"/>
        <end position="179"/>
    </location>
</feature>
<feature type="transmembrane region" description="Helical" evidence="5">
    <location>
        <begin position="266"/>
        <end position="285"/>
    </location>
</feature>
<comment type="subcellular location">
    <subcellularLocation>
        <location evidence="1">Membrane</location>
        <topology evidence="1">Multi-pass membrane protein</topology>
    </subcellularLocation>
</comment>
<feature type="transmembrane region" description="Helical" evidence="5">
    <location>
        <begin position="40"/>
        <end position="58"/>
    </location>
</feature>
<sequence length="391" mass="39472">MTDRQQRAAAVVFAVHGAVAGSLATRVPWLQDHLGIDTQVLGFALLCPPIGAFLAMPMAGRLAHRFGGRAATRGLLALWCAALALPALMPGPFWLGVVFLLYGAAAGMCDVAMNAQGVVVEKRLGRSIMSGLHGMWSVGNLIGAGTGALAAQISLDARAHLALVAGALLLAGAAGSRGLPEGRPDSGEPAPGRFQLPPPAVLAIALVGFCATFAEWAGISWAAVYLEQVTGATAGLAAGGYAVFVSCMVAARLTGDRLVRRFGPVATVRASAVTAVAGGLVIAAGRSPAPVIAGFALLGLGLATIVPLVFAAAGRVSATAGQGVAGVATITYLSGLLSPPVIGWLAHTFAFPVAFGLVTCVLAAVPAMAGTLRPRPRVRQVSEMQVDVKIA</sequence>
<dbReference type="RefSeq" id="WP_210156041.1">
    <property type="nucleotide sequence ID" value="NZ_JAFCNB010000006.1"/>
</dbReference>
<dbReference type="AlphaFoldDB" id="A0A940WPH3"/>
<evidence type="ECO:0000256" key="5">
    <source>
        <dbReference type="SAM" id="Phobius"/>
    </source>
</evidence>
<evidence type="ECO:0000313" key="6">
    <source>
        <dbReference type="EMBL" id="MBP2704736.1"/>
    </source>
</evidence>
<feature type="transmembrane region" description="Helical" evidence="5">
    <location>
        <begin position="93"/>
        <end position="113"/>
    </location>
</feature>
<proteinExistence type="predicted"/>
<feature type="transmembrane region" description="Helical" evidence="5">
    <location>
        <begin position="291"/>
        <end position="312"/>
    </location>
</feature>
<keyword evidence="7" id="KW-1185">Reference proteome</keyword>
<protein>
    <submittedName>
        <fullName evidence="6">MFS transporter</fullName>
    </submittedName>
</protein>
<dbReference type="Proteomes" id="UP000674234">
    <property type="component" value="Unassembled WGS sequence"/>
</dbReference>
<evidence type="ECO:0000256" key="4">
    <source>
        <dbReference type="ARBA" id="ARBA00023136"/>
    </source>
</evidence>
<evidence type="ECO:0000256" key="2">
    <source>
        <dbReference type="ARBA" id="ARBA00022692"/>
    </source>
</evidence>
<keyword evidence="4 5" id="KW-0472">Membrane</keyword>
<feature type="transmembrane region" description="Helical" evidence="5">
    <location>
        <begin position="349"/>
        <end position="369"/>
    </location>
</feature>
<gene>
    <name evidence="6" type="ORF">JOL79_13020</name>
</gene>
<evidence type="ECO:0000256" key="3">
    <source>
        <dbReference type="ARBA" id="ARBA00022989"/>
    </source>
</evidence>
<evidence type="ECO:0000256" key="1">
    <source>
        <dbReference type="ARBA" id="ARBA00004141"/>
    </source>
</evidence>
<dbReference type="PANTHER" id="PTHR23514">
    <property type="entry name" value="BYPASS OF STOP CODON PROTEIN 6"/>
    <property type="match status" value="1"/>
</dbReference>
<dbReference type="SUPFAM" id="SSF103473">
    <property type="entry name" value="MFS general substrate transporter"/>
    <property type="match status" value="1"/>
</dbReference>
<reference evidence="6" key="1">
    <citation type="submission" date="2021-02" db="EMBL/GenBank/DDBJ databases">
        <title>Draft genome sequence of Microbispora sp. RL4-1S isolated from rice leaves in Thailand.</title>
        <authorList>
            <person name="Muangham S."/>
            <person name="Duangmal K."/>
        </authorList>
    </citation>
    <scope>NUCLEOTIDE SEQUENCE</scope>
    <source>
        <strain evidence="6">RL4-1S</strain>
    </source>
</reference>
<name>A0A940WPH3_9ACTN</name>